<protein>
    <submittedName>
        <fullName evidence="2">Uncharacterized protein</fullName>
    </submittedName>
</protein>
<evidence type="ECO:0000313" key="2">
    <source>
        <dbReference type="EMBL" id="VYT72968.1"/>
    </source>
</evidence>
<name>A0A6N2Z4M3_9FIRM</name>
<dbReference type="EMBL" id="CACRUX010000012">
    <property type="protein sequence ID" value="VYT72968.1"/>
    <property type="molecule type" value="Genomic_DNA"/>
</dbReference>
<proteinExistence type="predicted"/>
<evidence type="ECO:0000256" key="1">
    <source>
        <dbReference type="SAM" id="Phobius"/>
    </source>
</evidence>
<organism evidence="2">
    <name type="scientific">Veillonella ratti</name>
    <dbReference type="NCBI Taxonomy" id="103892"/>
    <lineage>
        <taxon>Bacteria</taxon>
        <taxon>Bacillati</taxon>
        <taxon>Bacillota</taxon>
        <taxon>Negativicutes</taxon>
        <taxon>Veillonellales</taxon>
        <taxon>Veillonellaceae</taxon>
        <taxon>Veillonella</taxon>
    </lineage>
</organism>
<dbReference type="RefSeq" id="WP_021841143.1">
    <property type="nucleotide sequence ID" value="NZ_CACRUX010000012.1"/>
</dbReference>
<reference evidence="2" key="1">
    <citation type="submission" date="2019-11" db="EMBL/GenBank/DDBJ databases">
        <authorList>
            <person name="Feng L."/>
        </authorList>
    </citation>
    <scope>NUCLEOTIDE SEQUENCE</scope>
    <source>
        <strain evidence="2">VrattiLFYP33</strain>
    </source>
</reference>
<dbReference type="AlphaFoldDB" id="A0A6N2Z4M3"/>
<accession>A0A6N2Z4M3</accession>
<keyword evidence="1" id="KW-1133">Transmembrane helix</keyword>
<gene>
    <name evidence="2" type="ORF">VRLFYP33_00385</name>
</gene>
<feature type="transmembrane region" description="Helical" evidence="1">
    <location>
        <begin position="24"/>
        <end position="43"/>
    </location>
</feature>
<keyword evidence="1" id="KW-0812">Transmembrane</keyword>
<sequence>MILKFLLILAPILAGLSVLIKGAYWLMLIAWVMLCIAGVMLGYKKRGDKHD</sequence>
<keyword evidence="1" id="KW-0472">Membrane</keyword>